<evidence type="ECO:0000313" key="5">
    <source>
        <dbReference type="Proteomes" id="UP000294919"/>
    </source>
</evidence>
<proteinExistence type="predicted"/>
<gene>
    <name evidence="4" type="ORF">EV214_103100</name>
</gene>
<keyword evidence="1" id="KW-0808">Transferase</keyword>
<keyword evidence="5" id="KW-1185">Reference proteome</keyword>
<evidence type="ECO:0000259" key="3">
    <source>
        <dbReference type="Pfam" id="PF00294"/>
    </source>
</evidence>
<evidence type="ECO:0000256" key="2">
    <source>
        <dbReference type="ARBA" id="ARBA00022777"/>
    </source>
</evidence>
<dbReference type="InterPro" id="IPR011913">
    <property type="entry name" value="RfaE_dom_I"/>
</dbReference>
<dbReference type="PANTHER" id="PTHR46969">
    <property type="entry name" value="BIFUNCTIONAL PROTEIN HLDE"/>
    <property type="match status" value="1"/>
</dbReference>
<feature type="domain" description="Carbohydrate kinase PfkB" evidence="3">
    <location>
        <begin position="15"/>
        <end position="318"/>
    </location>
</feature>
<organism evidence="4 5">
    <name type="scientific">Marinisporobacter balticus</name>
    <dbReference type="NCBI Taxonomy" id="2018667"/>
    <lineage>
        <taxon>Bacteria</taxon>
        <taxon>Bacillati</taxon>
        <taxon>Bacillota</taxon>
        <taxon>Clostridia</taxon>
        <taxon>Peptostreptococcales</taxon>
        <taxon>Thermotaleaceae</taxon>
        <taxon>Marinisporobacter</taxon>
    </lineage>
</organism>
<dbReference type="CDD" id="cd01172">
    <property type="entry name" value="RfaE_like"/>
    <property type="match status" value="1"/>
</dbReference>
<dbReference type="GO" id="GO:0033786">
    <property type="term" value="F:heptose-1-phosphate adenylyltransferase activity"/>
    <property type="evidence" value="ECO:0007669"/>
    <property type="project" value="TreeGrafter"/>
</dbReference>
<evidence type="ECO:0000256" key="1">
    <source>
        <dbReference type="ARBA" id="ARBA00022679"/>
    </source>
</evidence>
<keyword evidence="2 4" id="KW-0418">Kinase</keyword>
<dbReference type="SUPFAM" id="SSF53613">
    <property type="entry name" value="Ribokinase-like"/>
    <property type="match status" value="1"/>
</dbReference>
<dbReference type="InterPro" id="IPR029056">
    <property type="entry name" value="Ribokinase-like"/>
</dbReference>
<dbReference type="InterPro" id="IPR011611">
    <property type="entry name" value="PfkB_dom"/>
</dbReference>
<dbReference type="EMBL" id="SLWV01000003">
    <property type="protein sequence ID" value="TCO79049.1"/>
    <property type="molecule type" value="Genomic_DNA"/>
</dbReference>
<dbReference type="GO" id="GO:0016773">
    <property type="term" value="F:phosphotransferase activity, alcohol group as acceptor"/>
    <property type="evidence" value="ECO:0007669"/>
    <property type="project" value="InterPro"/>
</dbReference>
<reference evidence="4 5" key="1">
    <citation type="submission" date="2019-03" db="EMBL/GenBank/DDBJ databases">
        <title>Genomic Encyclopedia of Type Strains, Phase IV (KMG-IV): sequencing the most valuable type-strain genomes for metagenomic binning, comparative biology and taxonomic classification.</title>
        <authorList>
            <person name="Goeker M."/>
        </authorList>
    </citation>
    <scope>NUCLEOTIDE SEQUENCE [LARGE SCALE GENOMIC DNA]</scope>
    <source>
        <strain evidence="4 5">DSM 102940</strain>
    </source>
</reference>
<dbReference type="PANTHER" id="PTHR46969:SF1">
    <property type="entry name" value="BIFUNCTIONAL PROTEIN HLDE"/>
    <property type="match status" value="1"/>
</dbReference>
<sequence length="338" mass="36971">MKAFSNKLHAKTFIVIGDLMVDAYDMGTVSRISPEAPIPVLDFKNRICVPGGAANVAMNLVGLGNQVELVGLIGDDATGQWLKDYLNKHGVGTKGILSSASRPTTNKVRFATIQQSMLRVDYEDSRPVEDSLTNEMTAYIEQYLQSNQVNGVLVSDYNKGLITYENKSNPFISLFKKIVKLPLLCGADTKKSGTDLSIFSQFDFIKPNLLELEKAVNMKISLTNTLQLACQKFLETSQAKTVLVTLCAEGLYHFNGVLGIHVPTVTANVCDVTGAGDTVFAVVMQSLLNGLSWVDSMRLANMAASVIIESQGTKAISIPELYRRVELIENTQPNYFIS</sequence>
<comment type="caution">
    <text evidence="4">The sequence shown here is derived from an EMBL/GenBank/DDBJ whole genome shotgun (WGS) entry which is preliminary data.</text>
</comment>
<dbReference type="Pfam" id="PF00294">
    <property type="entry name" value="PfkB"/>
    <property type="match status" value="1"/>
</dbReference>
<dbReference type="Proteomes" id="UP000294919">
    <property type="component" value="Unassembled WGS sequence"/>
</dbReference>
<dbReference type="RefSeq" id="WP_132242731.1">
    <property type="nucleotide sequence ID" value="NZ_SLWV01000003.1"/>
</dbReference>
<evidence type="ECO:0000313" key="4">
    <source>
        <dbReference type="EMBL" id="TCO79049.1"/>
    </source>
</evidence>
<accession>A0A4R2L4Y8</accession>
<protein>
    <submittedName>
        <fullName evidence="4">RfaE bifunctional protein kinase chain/domain</fullName>
    </submittedName>
</protein>
<dbReference type="OrthoDB" id="9802794at2"/>
<dbReference type="Gene3D" id="3.40.1190.20">
    <property type="match status" value="1"/>
</dbReference>
<dbReference type="GO" id="GO:0033785">
    <property type="term" value="F:heptose 7-phosphate kinase activity"/>
    <property type="evidence" value="ECO:0007669"/>
    <property type="project" value="TreeGrafter"/>
</dbReference>
<dbReference type="GO" id="GO:0005829">
    <property type="term" value="C:cytosol"/>
    <property type="evidence" value="ECO:0007669"/>
    <property type="project" value="TreeGrafter"/>
</dbReference>
<name>A0A4R2L4Y8_9FIRM</name>
<dbReference type="AlphaFoldDB" id="A0A4R2L4Y8"/>